<gene>
    <name evidence="1" type="ORF">GGP41_001506</name>
</gene>
<organism evidence="1 2">
    <name type="scientific">Cochliobolus sativus</name>
    <name type="common">Common root rot and spot blotch fungus</name>
    <name type="synonym">Bipolaris sorokiniana</name>
    <dbReference type="NCBI Taxonomy" id="45130"/>
    <lineage>
        <taxon>Eukaryota</taxon>
        <taxon>Fungi</taxon>
        <taxon>Dikarya</taxon>
        <taxon>Ascomycota</taxon>
        <taxon>Pezizomycotina</taxon>
        <taxon>Dothideomycetes</taxon>
        <taxon>Pleosporomycetidae</taxon>
        <taxon>Pleosporales</taxon>
        <taxon>Pleosporineae</taxon>
        <taxon>Pleosporaceae</taxon>
        <taxon>Bipolaris</taxon>
    </lineage>
</organism>
<name>A0A8H5ZPU0_COCSA</name>
<comment type="caution">
    <text evidence="1">The sequence shown here is derived from an EMBL/GenBank/DDBJ whole genome shotgun (WGS) entry which is preliminary data.</text>
</comment>
<proteinExistence type="predicted"/>
<protein>
    <submittedName>
        <fullName evidence="1">Uncharacterized protein</fullName>
    </submittedName>
</protein>
<evidence type="ECO:0000313" key="2">
    <source>
        <dbReference type="Proteomes" id="UP000624244"/>
    </source>
</evidence>
<sequence length="61" mass="7168">MPTTAYSARPFEHPAVSGVRTDGTFRGLTWIYWYLTQSRFSQQENVLWWKYSKMAQSDTST</sequence>
<reference evidence="1" key="1">
    <citation type="submission" date="2019-11" db="EMBL/GenBank/DDBJ databases">
        <title>Bipolaris sorokiniana Genome sequencing.</title>
        <authorList>
            <person name="Wang H."/>
        </authorList>
    </citation>
    <scope>NUCLEOTIDE SEQUENCE</scope>
</reference>
<accession>A0A8H5ZPU0</accession>
<dbReference type="EMBL" id="WNKQ01000002">
    <property type="protein sequence ID" value="KAF5852955.1"/>
    <property type="molecule type" value="Genomic_DNA"/>
</dbReference>
<evidence type="ECO:0000313" key="1">
    <source>
        <dbReference type="EMBL" id="KAF5852955.1"/>
    </source>
</evidence>
<dbReference type="AlphaFoldDB" id="A0A8H5ZPU0"/>
<dbReference type="Proteomes" id="UP000624244">
    <property type="component" value="Unassembled WGS sequence"/>
</dbReference>